<dbReference type="EMBL" id="JAOYFB010000021">
    <property type="protein sequence ID" value="KAK4017802.1"/>
    <property type="molecule type" value="Genomic_DNA"/>
</dbReference>
<evidence type="ECO:0000313" key="1">
    <source>
        <dbReference type="EMBL" id="KAK4017802.1"/>
    </source>
</evidence>
<organism evidence="1 2">
    <name type="scientific">Daphnia magna</name>
    <dbReference type="NCBI Taxonomy" id="35525"/>
    <lineage>
        <taxon>Eukaryota</taxon>
        <taxon>Metazoa</taxon>
        <taxon>Ecdysozoa</taxon>
        <taxon>Arthropoda</taxon>
        <taxon>Crustacea</taxon>
        <taxon>Branchiopoda</taxon>
        <taxon>Diplostraca</taxon>
        <taxon>Cladocera</taxon>
        <taxon>Anomopoda</taxon>
        <taxon>Daphniidae</taxon>
        <taxon>Daphnia</taxon>
    </lineage>
</organism>
<accession>A0ABQ9ZY27</accession>
<reference evidence="1 2" key="1">
    <citation type="journal article" date="2023" name="Nucleic Acids Res.">
        <title>The hologenome of Daphnia magna reveals possible DNA methylation and microbiome-mediated evolution of the host genome.</title>
        <authorList>
            <person name="Chaturvedi A."/>
            <person name="Li X."/>
            <person name="Dhandapani V."/>
            <person name="Marshall H."/>
            <person name="Kissane S."/>
            <person name="Cuenca-Cambronero M."/>
            <person name="Asole G."/>
            <person name="Calvet F."/>
            <person name="Ruiz-Romero M."/>
            <person name="Marangio P."/>
            <person name="Guigo R."/>
            <person name="Rago D."/>
            <person name="Mirbahai L."/>
            <person name="Eastwood N."/>
            <person name="Colbourne J.K."/>
            <person name="Zhou J."/>
            <person name="Mallon E."/>
            <person name="Orsini L."/>
        </authorList>
    </citation>
    <scope>NUCLEOTIDE SEQUENCE [LARGE SCALE GENOMIC DNA]</scope>
    <source>
        <strain evidence="1">LRV0_1</strain>
    </source>
</reference>
<comment type="caution">
    <text evidence="1">The sequence shown here is derived from an EMBL/GenBank/DDBJ whole genome shotgun (WGS) entry which is preliminary data.</text>
</comment>
<sequence>MKECATSSQVMQTGVKEGTRSMIKLGVIETSVKQKAVIKEKARERSGSHYTVTWKTIDANVTGEFLSLMNAAKRVLPLSLRRLCCLRSRLWPNTDHDKVSSSYFGVVGFETIFVFNANTL</sequence>
<proteinExistence type="predicted"/>
<evidence type="ECO:0000313" key="2">
    <source>
        <dbReference type="Proteomes" id="UP001234178"/>
    </source>
</evidence>
<dbReference type="Proteomes" id="UP001234178">
    <property type="component" value="Unassembled WGS sequence"/>
</dbReference>
<name>A0ABQ9ZY27_9CRUS</name>
<gene>
    <name evidence="1" type="ORF">OUZ56_033621</name>
</gene>
<protein>
    <submittedName>
        <fullName evidence="1">Uncharacterized protein</fullName>
    </submittedName>
</protein>
<keyword evidence="2" id="KW-1185">Reference proteome</keyword>